<organism evidence="2 3">
    <name type="scientific">Varroa destructor</name>
    <name type="common">Honeybee mite</name>
    <dbReference type="NCBI Taxonomy" id="109461"/>
    <lineage>
        <taxon>Eukaryota</taxon>
        <taxon>Metazoa</taxon>
        <taxon>Ecdysozoa</taxon>
        <taxon>Arthropoda</taxon>
        <taxon>Chelicerata</taxon>
        <taxon>Arachnida</taxon>
        <taxon>Acari</taxon>
        <taxon>Parasitiformes</taxon>
        <taxon>Mesostigmata</taxon>
        <taxon>Gamasina</taxon>
        <taxon>Dermanyssoidea</taxon>
        <taxon>Varroidae</taxon>
        <taxon>Varroa</taxon>
    </lineage>
</organism>
<proteinExistence type="predicted"/>
<feature type="region of interest" description="Disordered" evidence="1">
    <location>
        <begin position="493"/>
        <end position="532"/>
    </location>
</feature>
<dbReference type="AlphaFoldDB" id="A0A7M7KA23"/>
<dbReference type="EnsemblMetazoa" id="XM_022806954">
    <property type="protein sequence ID" value="XP_022662689"/>
    <property type="gene ID" value="LOC111250941"/>
</dbReference>
<protein>
    <submittedName>
        <fullName evidence="2">Uncharacterized protein</fullName>
    </submittedName>
</protein>
<sequence length="726" mass="81491">MSTGLTPSSISAATHSRLAEAALEFQPSVRLVRLPLMAMDGDCMDPVGMAGGPDEEPPSKKPRTKIIPYKLKESDKKMVYDSGKLKGTVIYTEEFKRSVWDFLLEHSLAEGELRYPDISHSVLYKWRRKAHEQAGLFMPQRKSLMADLKKDRDKDDTETSQGGADKDRRYSEPPKVPKLKISLKLATKDDSKDPKESKEPRVKQITALSDDLTVEKKIRVVIFALQNSTQKAAEHFNMRAGDVHSFMSQNVIRRMAIDRIRKKMTKGGRSGESGGKSREEIEEIINLARRTSVERAARQYSVREGQVIQWVRAGVPPLAIEGVPAANSEANGNTNGRTAGNGDANDGEDEDSEYLDFMLKVIDMARKQTLSRASQTFQVPPNQVIGWMRQFFTEEEIRRVQNSDDDQSGSEHKADRKVEIRDIHRSPPLDADELEKTRRSGGAAFESHTFRFPSNGNSLHSVSRSPFKNAVRHGSPSGSPLAYGIPATMGDQLESMEDDQPMPSQCSSINGNNNSMDNQTDSNNNDASFSTSKDSSLTFVNGNGHIKENQIAKIGTANDVEVKELNNKTMTLSLAQIETARELGITMRCLSRWLECRDHFLKLRNGRTSILSGDALRELLNFRLEATDYAQKEGRLYAASIFRVTLSELHEWSGRREAYVRALSGRTCSDPQALAVVDGSDWFLREREELARAQAIAHRAYIHVYNFLLRCAYSVCHCEKRRGGRR</sequence>
<feature type="compositionally biased region" description="Low complexity" evidence="1">
    <location>
        <begin position="330"/>
        <end position="344"/>
    </location>
</feature>
<evidence type="ECO:0000256" key="1">
    <source>
        <dbReference type="SAM" id="MobiDB-lite"/>
    </source>
</evidence>
<dbReference type="Proteomes" id="UP000594260">
    <property type="component" value="Unplaced"/>
</dbReference>
<dbReference type="RefSeq" id="XP_022662689.1">
    <property type="nucleotide sequence ID" value="XM_022806954.1"/>
</dbReference>
<feature type="region of interest" description="Disordered" evidence="1">
    <location>
        <begin position="325"/>
        <end position="350"/>
    </location>
</feature>
<accession>A0A7M7KA23</accession>
<dbReference type="GeneID" id="111250941"/>
<feature type="region of interest" description="Disordered" evidence="1">
    <location>
        <begin position="400"/>
        <end position="460"/>
    </location>
</feature>
<feature type="compositionally biased region" description="Polar residues" evidence="1">
    <location>
        <begin position="502"/>
        <end position="532"/>
    </location>
</feature>
<feature type="region of interest" description="Disordered" evidence="1">
    <location>
        <begin position="147"/>
        <end position="202"/>
    </location>
</feature>
<feature type="compositionally biased region" description="Basic and acidic residues" evidence="1">
    <location>
        <begin position="147"/>
        <end position="157"/>
    </location>
</feature>
<evidence type="ECO:0000313" key="2">
    <source>
        <dbReference type="EnsemblMetazoa" id="XP_022662689"/>
    </source>
</evidence>
<name>A0A7M7KA23_VARDE</name>
<reference evidence="2" key="1">
    <citation type="submission" date="2021-01" db="UniProtKB">
        <authorList>
            <consortium name="EnsemblMetazoa"/>
        </authorList>
    </citation>
    <scope>IDENTIFICATION</scope>
</reference>
<keyword evidence="3" id="KW-1185">Reference proteome</keyword>
<feature type="compositionally biased region" description="Basic and acidic residues" evidence="1">
    <location>
        <begin position="186"/>
        <end position="202"/>
    </location>
</feature>
<evidence type="ECO:0000313" key="3">
    <source>
        <dbReference type="Proteomes" id="UP000594260"/>
    </source>
</evidence>
<feature type="compositionally biased region" description="Basic and acidic residues" evidence="1">
    <location>
        <begin position="409"/>
        <end position="427"/>
    </location>
</feature>